<dbReference type="PANTHER" id="PTHR11647:SF1">
    <property type="entry name" value="COLLAPSIN RESPONSE MEDIATOR PROTEIN"/>
    <property type="match status" value="1"/>
</dbReference>
<organism evidence="2 3">
    <name type="scientific">Candidatus Sungbacteria bacterium RIFCSPLOWO2_12_FULL_41_11</name>
    <dbReference type="NCBI Taxonomy" id="1802286"/>
    <lineage>
        <taxon>Bacteria</taxon>
        <taxon>Candidatus Sungiibacteriota</taxon>
    </lineage>
</organism>
<sequence>MYDILIKNGLVIDGTGVSPALKDVGISGDKISEISVGIPEKNGKTVIDAKEKFVVPGFVDITSHSDTSWTLFDYPGQESLLSQGVTTIIGGNCGSSLAPLVHPDAIKSIQKWTDISKININWATTKEFFEEMSKMPLGVNFGTLVGHGTMRRGVIGEAIRPLNLEEIEKIKLFTEESMKAGAFGLSTGLGYSHEQPATADEVINFVRVVKNYGGVYKTHLRSEGREGLLAAINETIKIGREAEVPVLISHLKAIGRKEWQYITAAIDMIKNARNDGILITFDVFPYLRTGSHLYQLLPRWAREGGFVKIFERLKSPDMFAKIVIDMQRATLHYNRIILASAKDVSGVGKSIAEIAKSANLSPEETIAELLIVNEGRVSIFNKNLSGRNLMKLVLYPESSIASDGAGYSTEHQKSGMLVHPRSFGTFVHFLHHFVKVLRKLTWEEAIQKVSSRPAQVIGLKNRGMIAKKYYADIVVLSPDSLADNSTYTNPYKYSSGIDWVIVNGKIAMKNGELTGIKAGKVLKK</sequence>
<dbReference type="Gene3D" id="3.20.20.140">
    <property type="entry name" value="Metal-dependent hydrolases"/>
    <property type="match status" value="1"/>
</dbReference>
<gene>
    <name evidence="2" type="ORF">A3G49_02055</name>
</gene>
<dbReference type="AlphaFoldDB" id="A0A1G2LS15"/>
<protein>
    <recommendedName>
        <fullName evidence="1">Amidohydrolase 3 domain-containing protein</fullName>
    </recommendedName>
</protein>
<dbReference type="SUPFAM" id="SSF51338">
    <property type="entry name" value="Composite domain of metallo-dependent hydrolases"/>
    <property type="match status" value="1"/>
</dbReference>
<dbReference type="InterPro" id="IPR050378">
    <property type="entry name" value="Metallo-dep_Hydrolases_sf"/>
</dbReference>
<dbReference type="InterPro" id="IPR011059">
    <property type="entry name" value="Metal-dep_hydrolase_composite"/>
</dbReference>
<dbReference type="CDD" id="cd01297">
    <property type="entry name" value="D-aminoacylase"/>
    <property type="match status" value="1"/>
</dbReference>
<name>A0A1G2LS15_9BACT</name>
<dbReference type="Pfam" id="PF07969">
    <property type="entry name" value="Amidohydro_3"/>
    <property type="match status" value="1"/>
</dbReference>
<comment type="caution">
    <text evidence="2">The sequence shown here is derived from an EMBL/GenBank/DDBJ whole genome shotgun (WGS) entry which is preliminary data.</text>
</comment>
<dbReference type="InterPro" id="IPR013108">
    <property type="entry name" value="Amidohydro_3"/>
</dbReference>
<dbReference type="GO" id="GO:0005829">
    <property type="term" value="C:cytosol"/>
    <property type="evidence" value="ECO:0007669"/>
    <property type="project" value="TreeGrafter"/>
</dbReference>
<dbReference type="EMBL" id="MHQY01000008">
    <property type="protein sequence ID" value="OHA14387.1"/>
    <property type="molecule type" value="Genomic_DNA"/>
</dbReference>
<dbReference type="PANTHER" id="PTHR11647">
    <property type="entry name" value="HYDRANTOINASE/DIHYDROPYRIMIDINASE FAMILY MEMBER"/>
    <property type="match status" value="1"/>
</dbReference>
<dbReference type="GO" id="GO:0016812">
    <property type="term" value="F:hydrolase activity, acting on carbon-nitrogen (but not peptide) bonds, in cyclic amides"/>
    <property type="evidence" value="ECO:0007669"/>
    <property type="project" value="TreeGrafter"/>
</dbReference>
<evidence type="ECO:0000313" key="3">
    <source>
        <dbReference type="Proteomes" id="UP000177171"/>
    </source>
</evidence>
<dbReference type="SUPFAM" id="SSF51556">
    <property type="entry name" value="Metallo-dependent hydrolases"/>
    <property type="match status" value="1"/>
</dbReference>
<dbReference type="Proteomes" id="UP000177171">
    <property type="component" value="Unassembled WGS sequence"/>
</dbReference>
<proteinExistence type="predicted"/>
<dbReference type="Gene3D" id="2.30.40.10">
    <property type="entry name" value="Urease, subunit C, domain 1"/>
    <property type="match status" value="1"/>
</dbReference>
<accession>A0A1G2LS15</accession>
<evidence type="ECO:0000313" key="2">
    <source>
        <dbReference type="EMBL" id="OHA14387.1"/>
    </source>
</evidence>
<dbReference type="InterPro" id="IPR032466">
    <property type="entry name" value="Metal_Hydrolase"/>
</dbReference>
<dbReference type="GO" id="GO:0016811">
    <property type="term" value="F:hydrolase activity, acting on carbon-nitrogen (but not peptide) bonds, in linear amides"/>
    <property type="evidence" value="ECO:0007669"/>
    <property type="project" value="InterPro"/>
</dbReference>
<dbReference type="Gene3D" id="3.30.1490.130">
    <property type="entry name" value="D-aminoacylase. Domain 3"/>
    <property type="match status" value="1"/>
</dbReference>
<reference evidence="2 3" key="1">
    <citation type="journal article" date="2016" name="Nat. Commun.">
        <title>Thousands of microbial genomes shed light on interconnected biogeochemical processes in an aquifer system.</title>
        <authorList>
            <person name="Anantharaman K."/>
            <person name="Brown C.T."/>
            <person name="Hug L.A."/>
            <person name="Sharon I."/>
            <person name="Castelle C.J."/>
            <person name="Probst A.J."/>
            <person name="Thomas B.C."/>
            <person name="Singh A."/>
            <person name="Wilkins M.J."/>
            <person name="Karaoz U."/>
            <person name="Brodie E.L."/>
            <person name="Williams K.H."/>
            <person name="Hubbard S.S."/>
            <person name="Banfield J.F."/>
        </authorList>
    </citation>
    <scope>NUCLEOTIDE SEQUENCE [LARGE SCALE GENOMIC DNA]</scope>
</reference>
<dbReference type="InterPro" id="IPR023100">
    <property type="entry name" value="D-aminoacylase_insert_dom_sf"/>
</dbReference>
<feature type="domain" description="Amidohydrolase 3" evidence="1">
    <location>
        <begin position="429"/>
        <end position="506"/>
    </location>
</feature>
<evidence type="ECO:0000259" key="1">
    <source>
        <dbReference type="Pfam" id="PF07969"/>
    </source>
</evidence>